<dbReference type="InterPro" id="IPR002129">
    <property type="entry name" value="PyrdxlP-dep_de-COase"/>
</dbReference>
<dbReference type="PROSITE" id="PS00392">
    <property type="entry name" value="DDC_GAD_HDC_YDC"/>
    <property type="match status" value="1"/>
</dbReference>
<evidence type="ECO:0000256" key="5">
    <source>
        <dbReference type="ARBA" id="ARBA00023239"/>
    </source>
</evidence>
<dbReference type="OrthoDB" id="3335676at2"/>
<dbReference type="GO" id="GO:0030170">
    <property type="term" value="F:pyridoxal phosphate binding"/>
    <property type="evidence" value="ECO:0007669"/>
    <property type="project" value="InterPro"/>
</dbReference>
<comment type="cofactor">
    <cofactor evidence="1 6 7">
        <name>pyridoxal 5'-phosphate</name>
        <dbReference type="ChEBI" id="CHEBI:597326"/>
    </cofactor>
</comment>
<dbReference type="AlphaFoldDB" id="A0A5S4FVT3"/>
<protein>
    <submittedName>
        <fullName evidence="8">Aminotransferase class V-fold PLP-dependent enzyme</fullName>
    </submittedName>
</protein>
<feature type="modified residue" description="N6-(pyridoxal phosphate)lysine" evidence="6">
    <location>
        <position position="298"/>
    </location>
</feature>
<dbReference type="InterPro" id="IPR015422">
    <property type="entry name" value="PyrdxlP-dep_Trfase_small"/>
</dbReference>
<evidence type="ECO:0000256" key="6">
    <source>
        <dbReference type="PIRSR" id="PIRSR602129-50"/>
    </source>
</evidence>
<name>A0A5S4FVT3_9ACTN</name>
<gene>
    <name evidence="8" type="ORF">ETD86_04800</name>
</gene>
<keyword evidence="8" id="KW-0808">Transferase</keyword>
<comment type="caution">
    <text evidence="8">The sequence shown here is derived from an EMBL/GenBank/DDBJ whole genome shotgun (WGS) entry which is preliminary data.</text>
</comment>
<keyword evidence="5 7" id="KW-0456">Lyase</keyword>
<keyword evidence="9" id="KW-1185">Reference proteome</keyword>
<keyword evidence="3" id="KW-0210">Decarboxylase</keyword>
<proteinExistence type="inferred from homology"/>
<comment type="similarity">
    <text evidence="2 7">Belongs to the group II decarboxylase family.</text>
</comment>
<dbReference type="Gene3D" id="3.40.640.10">
    <property type="entry name" value="Type I PLP-dependent aspartate aminotransferase-like (Major domain)"/>
    <property type="match status" value="1"/>
</dbReference>
<dbReference type="GO" id="GO:0004058">
    <property type="term" value="F:aromatic-L-amino-acid decarboxylase activity"/>
    <property type="evidence" value="ECO:0007669"/>
    <property type="project" value="UniProtKB-ARBA"/>
</dbReference>
<dbReference type="PANTHER" id="PTHR45677:SF8">
    <property type="entry name" value="CYSTEINE SULFINIC ACID DECARBOXYLASE"/>
    <property type="match status" value="1"/>
</dbReference>
<dbReference type="SUPFAM" id="SSF53383">
    <property type="entry name" value="PLP-dependent transferases"/>
    <property type="match status" value="1"/>
</dbReference>
<dbReference type="InterPro" id="IPR021115">
    <property type="entry name" value="Pyridoxal-P_BS"/>
</dbReference>
<reference evidence="8 9" key="1">
    <citation type="submission" date="2019-05" db="EMBL/GenBank/DDBJ databases">
        <title>Draft genome sequence of Nonomuraea turkmeniaca DSM 43926.</title>
        <authorList>
            <person name="Saricaoglu S."/>
            <person name="Isik K."/>
        </authorList>
    </citation>
    <scope>NUCLEOTIDE SEQUENCE [LARGE SCALE GENOMIC DNA]</scope>
    <source>
        <strain evidence="8 9">DSM 43926</strain>
    </source>
</reference>
<evidence type="ECO:0000256" key="7">
    <source>
        <dbReference type="RuleBase" id="RU000382"/>
    </source>
</evidence>
<sequence>MHDFPLSRPGSGDLHALIGTVLRALSDGAHQRGGPVPAGEPVELAGNVRAALGPLLLREGRGIGVLASLTEILARGAVDLSDPAWSAHLLSPPLAISAAADVAAAILNADLTSWDQSPAGIVIESEVVRAMCTLVGYDPDAAAGVVTSGGTESNLIGLFLARDRPGGPGPAHGRSVIYASRSAHFSIRRSARLLGFPDENVIPVETNARDQMDPDALRTAMEHDTREGRWPACVVATTGTTDFGAIDPVEDIIAISRAHSAAVHVDAAYGGGALFSGKLASLLTGVEGADSISLDLHKFGWQPIGAGVLLTRRADAFAPMAFEAPYVNAADDLLAGHLNHTNRSLRTTRRADAFKIAVTLQAVGIERLGEMVDHCHALARHAAHRIAVTPHLALAADPVLSTVVFRYVPRADVPAVSDAVNASLRRRILAEGKAVIGRTELRAGKPSVWLKLTLLNPFMTEEDVDRVLHVITSAGRLEDGG</sequence>
<keyword evidence="8" id="KW-0032">Aminotransferase</keyword>
<dbReference type="PANTHER" id="PTHR45677">
    <property type="entry name" value="GLUTAMATE DECARBOXYLASE-RELATED"/>
    <property type="match status" value="1"/>
</dbReference>
<evidence type="ECO:0000256" key="1">
    <source>
        <dbReference type="ARBA" id="ARBA00001933"/>
    </source>
</evidence>
<dbReference type="GO" id="GO:0005737">
    <property type="term" value="C:cytoplasm"/>
    <property type="evidence" value="ECO:0007669"/>
    <property type="project" value="TreeGrafter"/>
</dbReference>
<evidence type="ECO:0000256" key="3">
    <source>
        <dbReference type="ARBA" id="ARBA00022793"/>
    </source>
</evidence>
<evidence type="ECO:0000256" key="2">
    <source>
        <dbReference type="ARBA" id="ARBA00009533"/>
    </source>
</evidence>
<dbReference type="EMBL" id="VCKY01000010">
    <property type="protein sequence ID" value="TMR24464.1"/>
    <property type="molecule type" value="Genomic_DNA"/>
</dbReference>
<dbReference type="Pfam" id="PF00282">
    <property type="entry name" value="Pyridoxal_deC"/>
    <property type="match status" value="1"/>
</dbReference>
<dbReference type="GO" id="GO:0019752">
    <property type="term" value="P:carboxylic acid metabolic process"/>
    <property type="evidence" value="ECO:0007669"/>
    <property type="project" value="InterPro"/>
</dbReference>
<dbReference type="Gene3D" id="3.90.1150.10">
    <property type="entry name" value="Aspartate Aminotransferase, domain 1"/>
    <property type="match status" value="1"/>
</dbReference>
<dbReference type="InterPro" id="IPR015421">
    <property type="entry name" value="PyrdxlP-dep_Trfase_major"/>
</dbReference>
<dbReference type="Proteomes" id="UP000309128">
    <property type="component" value="Unassembled WGS sequence"/>
</dbReference>
<accession>A0A5S4FVT3</accession>
<evidence type="ECO:0000313" key="9">
    <source>
        <dbReference type="Proteomes" id="UP000309128"/>
    </source>
</evidence>
<dbReference type="InterPro" id="IPR015424">
    <property type="entry name" value="PyrdxlP-dep_Trfase"/>
</dbReference>
<keyword evidence="4 6" id="KW-0663">Pyridoxal phosphate</keyword>
<dbReference type="GO" id="GO:0008483">
    <property type="term" value="F:transaminase activity"/>
    <property type="evidence" value="ECO:0007669"/>
    <property type="project" value="UniProtKB-KW"/>
</dbReference>
<evidence type="ECO:0000313" key="8">
    <source>
        <dbReference type="EMBL" id="TMR24464.1"/>
    </source>
</evidence>
<organism evidence="8 9">
    <name type="scientific">Nonomuraea turkmeniaca</name>
    <dbReference type="NCBI Taxonomy" id="103838"/>
    <lineage>
        <taxon>Bacteria</taxon>
        <taxon>Bacillati</taxon>
        <taxon>Actinomycetota</taxon>
        <taxon>Actinomycetes</taxon>
        <taxon>Streptosporangiales</taxon>
        <taxon>Streptosporangiaceae</taxon>
        <taxon>Nonomuraea</taxon>
    </lineage>
</organism>
<evidence type="ECO:0000256" key="4">
    <source>
        <dbReference type="ARBA" id="ARBA00022898"/>
    </source>
</evidence>